<feature type="non-terminal residue" evidence="1">
    <location>
        <position position="1"/>
    </location>
</feature>
<dbReference type="AlphaFoldDB" id="A0A2W7MPM1"/>
<reference evidence="1 2" key="1">
    <citation type="submission" date="2018-06" db="EMBL/GenBank/DDBJ databases">
        <title>Genomic Encyclopedia of Archaeal and Bacterial Type Strains, Phase II (KMG-II): from individual species to whole genera.</title>
        <authorList>
            <person name="Goeker M."/>
        </authorList>
    </citation>
    <scope>NUCLEOTIDE SEQUENCE [LARGE SCALE GENOMIC DNA]</scope>
    <source>
        <strain evidence="1 2">DSM 6779</strain>
    </source>
</reference>
<sequence length="242" mass="27011">PMHYLGATMDFINDNTVELRKAMVDIGVPDFEVSANYHYTASNPSLKPEGGSWGNHASVNLRYNGFMVFDSERLRQPDVDAISNGVDRAFASVGAGSSIDYDYVLFALSSISTTVESKSLSLYNHQLNNWFYSEKFYGSVESGWYKANPNLLKYANYAKGAGYFFYFTGLYKDLNSYRLGHQDGAKTSLNIGISTWSSVIGGLTGLSYYAGYLYWDKIVVPDIKKNPEFGVQVWDAQMNALP</sequence>
<name>A0A2W7MPM1_9BACT</name>
<dbReference type="RefSeq" id="WP_221621423.1">
    <property type="nucleotide sequence ID" value="NZ_QKZK01000089.1"/>
</dbReference>
<dbReference type="Proteomes" id="UP000249239">
    <property type="component" value="Unassembled WGS sequence"/>
</dbReference>
<gene>
    <name evidence="1" type="ORF">LX69_03556</name>
</gene>
<dbReference type="EMBL" id="QKZK01000089">
    <property type="protein sequence ID" value="PZX09543.1"/>
    <property type="molecule type" value="Genomic_DNA"/>
</dbReference>
<protein>
    <submittedName>
        <fullName evidence="1">Uncharacterized protein</fullName>
    </submittedName>
</protein>
<evidence type="ECO:0000313" key="2">
    <source>
        <dbReference type="Proteomes" id="UP000249239"/>
    </source>
</evidence>
<keyword evidence="2" id="KW-1185">Reference proteome</keyword>
<organism evidence="1 2">
    <name type="scientific">Breznakibacter xylanolyticus</name>
    <dbReference type="NCBI Taxonomy" id="990"/>
    <lineage>
        <taxon>Bacteria</taxon>
        <taxon>Pseudomonadati</taxon>
        <taxon>Bacteroidota</taxon>
        <taxon>Bacteroidia</taxon>
        <taxon>Marinilabiliales</taxon>
        <taxon>Marinilabiliaceae</taxon>
        <taxon>Breznakibacter</taxon>
    </lineage>
</organism>
<accession>A0A2W7MPM1</accession>
<evidence type="ECO:0000313" key="1">
    <source>
        <dbReference type="EMBL" id="PZX09543.1"/>
    </source>
</evidence>
<proteinExistence type="predicted"/>
<comment type="caution">
    <text evidence="1">The sequence shown here is derived from an EMBL/GenBank/DDBJ whole genome shotgun (WGS) entry which is preliminary data.</text>
</comment>